<dbReference type="Proteomes" id="UP000310314">
    <property type="component" value="Unassembled WGS sequence"/>
</dbReference>
<feature type="transmembrane region" description="Helical" evidence="1">
    <location>
        <begin position="66"/>
        <end position="91"/>
    </location>
</feature>
<keyword evidence="1" id="KW-0812">Transmembrane</keyword>
<keyword evidence="1" id="KW-1133">Transmembrane helix</keyword>
<comment type="caution">
    <text evidence="2">The sequence shown here is derived from an EMBL/GenBank/DDBJ whole genome shotgun (WGS) entry which is preliminary data.</text>
</comment>
<gene>
    <name evidence="2" type="ORF">FEE95_18730</name>
</gene>
<evidence type="ECO:0000313" key="3">
    <source>
        <dbReference type="Proteomes" id="UP000310314"/>
    </source>
</evidence>
<dbReference type="InterPro" id="IPR011655">
    <property type="entry name" value="MpPF26"/>
</dbReference>
<dbReference type="Pfam" id="PF07666">
    <property type="entry name" value="MpPF26"/>
    <property type="match status" value="1"/>
</dbReference>
<organism evidence="2 3">
    <name type="scientific">Maribacter algarum</name>
    <name type="common">ex Zhang et al. 2020</name>
    <dbReference type="NCBI Taxonomy" id="2578118"/>
    <lineage>
        <taxon>Bacteria</taxon>
        <taxon>Pseudomonadati</taxon>
        <taxon>Bacteroidota</taxon>
        <taxon>Flavobacteriia</taxon>
        <taxon>Flavobacteriales</taxon>
        <taxon>Flavobacteriaceae</taxon>
        <taxon>Maribacter</taxon>
    </lineage>
</organism>
<evidence type="ECO:0000313" key="2">
    <source>
        <dbReference type="EMBL" id="TMM53930.1"/>
    </source>
</evidence>
<keyword evidence="3" id="KW-1185">Reference proteome</keyword>
<name>A0A5S3PI15_9FLAO</name>
<dbReference type="NCBIfam" id="NF040945">
    <property type="entry name" value="CCC_membrane"/>
    <property type="match status" value="1"/>
</dbReference>
<dbReference type="EMBL" id="VATY01000004">
    <property type="protein sequence ID" value="TMM53930.1"/>
    <property type="molecule type" value="Genomic_DNA"/>
</dbReference>
<dbReference type="RefSeq" id="WP_138659551.1">
    <property type="nucleotide sequence ID" value="NZ_VATY01000004.1"/>
</dbReference>
<reference evidence="2 3" key="1">
    <citation type="submission" date="2019-05" db="EMBL/GenBank/DDBJ databases">
        <authorList>
            <person name="Zhang J.-Y."/>
            <person name="Feg X."/>
            <person name="Du Z.-J."/>
        </authorList>
    </citation>
    <scope>NUCLEOTIDE SEQUENCE [LARGE SCALE GENOMIC DNA]</scope>
    <source>
        <strain evidence="2 3">RZ26</strain>
    </source>
</reference>
<keyword evidence="1" id="KW-0472">Membrane</keyword>
<accession>A0A5S3PI15</accession>
<evidence type="ECO:0000256" key="1">
    <source>
        <dbReference type="SAM" id="Phobius"/>
    </source>
</evidence>
<proteinExistence type="predicted"/>
<protein>
    <submittedName>
        <fullName evidence="2">DUF4190 domain-containing protein</fullName>
    </submittedName>
</protein>
<sequence length="111" mass="12141">MEQQKLPNVTVIIVLGIASIIFCWCYGVLGLLLSIVALVLAAGSKKVYLEGPENYSDYGGLKTGKIIAIIGLILNVLVLLFFVWIISALGWDVLQSGDEELIMERMEELLG</sequence>
<dbReference type="AlphaFoldDB" id="A0A5S3PI15"/>
<feature type="transmembrane region" description="Helical" evidence="1">
    <location>
        <begin position="12"/>
        <end position="40"/>
    </location>
</feature>